<name>A0A518F0K3_9BACT</name>
<dbReference type="PROSITE" id="PS00687">
    <property type="entry name" value="ALDEHYDE_DEHYDR_GLU"/>
    <property type="match status" value="1"/>
</dbReference>
<dbReference type="AlphaFoldDB" id="A0A518F0K3"/>
<dbReference type="InterPro" id="IPR015590">
    <property type="entry name" value="Aldehyde_DH_dom"/>
</dbReference>
<proteinExistence type="inferred from homology"/>
<gene>
    <name evidence="5" type="primary">betB</name>
    <name evidence="5" type="ORF">Poly30_54360</name>
</gene>
<dbReference type="Gene3D" id="3.40.309.10">
    <property type="entry name" value="Aldehyde Dehydrogenase, Chain A, domain 2"/>
    <property type="match status" value="1"/>
</dbReference>
<dbReference type="Pfam" id="PF00171">
    <property type="entry name" value="Aldedh"/>
    <property type="match status" value="1"/>
</dbReference>
<dbReference type="GO" id="GO:0008802">
    <property type="term" value="F:betaine-aldehyde dehydrogenase (NAD+) activity"/>
    <property type="evidence" value="ECO:0007669"/>
    <property type="project" value="UniProtKB-EC"/>
</dbReference>
<evidence type="ECO:0000313" key="6">
    <source>
        <dbReference type="Proteomes" id="UP000320390"/>
    </source>
</evidence>
<dbReference type="EMBL" id="CP036434">
    <property type="protein sequence ID" value="QDV09876.1"/>
    <property type="molecule type" value="Genomic_DNA"/>
</dbReference>
<evidence type="ECO:0000313" key="5">
    <source>
        <dbReference type="EMBL" id="QDV09876.1"/>
    </source>
</evidence>
<feature type="active site" evidence="2">
    <location>
        <position position="49"/>
    </location>
</feature>
<dbReference type="EC" id="1.2.1.8" evidence="5"/>
<evidence type="ECO:0000259" key="4">
    <source>
        <dbReference type="Pfam" id="PF00171"/>
    </source>
</evidence>
<protein>
    <submittedName>
        <fullName evidence="5">NAD/NADP-dependent betaine aldehyde dehydrogenase</fullName>
        <ecNumber evidence="5">1.2.1.8</ecNumber>
    </submittedName>
</protein>
<keyword evidence="1 3" id="KW-0560">Oxidoreductase</keyword>
<comment type="similarity">
    <text evidence="3">Belongs to the aldehyde dehydrogenase family.</text>
</comment>
<accession>A0A518F0K3</accession>
<dbReference type="Gene3D" id="3.40.605.10">
    <property type="entry name" value="Aldehyde Dehydrogenase, Chain A, domain 1"/>
    <property type="match status" value="1"/>
</dbReference>
<evidence type="ECO:0000256" key="2">
    <source>
        <dbReference type="PROSITE-ProRule" id="PRU10007"/>
    </source>
</evidence>
<evidence type="ECO:0000256" key="1">
    <source>
        <dbReference type="ARBA" id="ARBA00023002"/>
    </source>
</evidence>
<dbReference type="InterPro" id="IPR016162">
    <property type="entry name" value="Ald_DH_N"/>
</dbReference>
<dbReference type="InterPro" id="IPR029510">
    <property type="entry name" value="Ald_DH_CS_GLU"/>
</dbReference>
<sequence>MLELVQGDGETGAALVEADVDMIGFVGSRATGQAIMKAAAGSLKRLVLELGGKDPMVVFADADLNAAAKSAAENSLRNTGQVCCSVERVYVAAAIADAFEAKVL</sequence>
<reference evidence="5 6" key="1">
    <citation type="submission" date="2019-02" db="EMBL/GenBank/DDBJ databases">
        <title>Deep-cultivation of Planctomycetes and their phenomic and genomic characterization uncovers novel biology.</title>
        <authorList>
            <person name="Wiegand S."/>
            <person name="Jogler M."/>
            <person name="Boedeker C."/>
            <person name="Pinto D."/>
            <person name="Vollmers J."/>
            <person name="Rivas-Marin E."/>
            <person name="Kohn T."/>
            <person name="Peeters S.H."/>
            <person name="Heuer A."/>
            <person name="Rast P."/>
            <person name="Oberbeckmann S."/>
            <person name="Bunk B."/>
            <person name="Jeske O."/>
            <person name="Meyerdierks A."/>
            <person name="Storesund J.E."/>
            <person name="Kallscheuer N."/>
            <person name="Luecker S."/>
            <person name="Lage O.M."/>
            <person name="Pohl T."/>
            <person name="Merkel B.J."/>
            <person name="Hornburger P."/>
            <person name="Mueller R.-W."/>
            <person name="Bruemmer F."/>
            <person name="Labrenz M."/>
            <person name="Spormann A.M."/>
            <person name="Op den Camp H."/>
            <person name="Overmann J."/>
            <person name="Amann R."/>
            <person name="Jetten M.S.M."/>
            <person name="Mascher T."/>
            <person name="Medema M.H."/>
            <person name="Devos D.P."/>
            <person name="Kaster A.-K."/>
            <person name="Ovreas L."/>
            <person name="Rohde M."/>
            <person name="Galperin M.Y."/>
            <person name="Jogler C."/>
        </authorList>
    </citation>
    <scope>NUCLEOTIDE SEQUENCE [LARGE SCALE GENOMIC DNA]</scope>
    <source>
        <strain evidence="5 6">Poly30</strain>
    </source>
</reference>
<dbReference type="InterPro" id="IPR016161">
    <property type="entry name" value="Ald_DH/histidinol_DH"/>
</dbReference>
<evidence type="ECO:0000256" key="3">
    <source>
        <dbReference type="RuleBase" id="RU003345"/>
    </source>
</evidence>
<dbReference type="Proteomes" id="UP000320390">
    <property type="component" value="Chromosome"/>
</dbReference>
<dbReference type="PANTHER" id="PTHR11699">
    <property type="entry name" value="ALDEHYDE DEHYDROGENASE-RELATED"/>
    <property type="match status" value="1"/>
</dbReference>
<organism evidence="5 6">
    <name type="scientific">Saltatorellus ferox</name>
    <dbReference type="NCBI Taxonomy" id="2528018"/>
    <lineage>
        <taxon>Bacteria</taxon>
        <taxon>Pseudomonadati</taxon>
        <taxon>Planctomycetota</taxon>
        <taxon>Planctomycetia</taxon>
        <taxon>Planctomycetia incertae sedis</taxon>
        <taxon>Saltatorellus</taxon>
    </lineage>
</organism>
<feature type="domain" description="Aldehyde dehydrogenase" evidence="4">
    <location>
        <begin position="2"/>
        <end position="103"/>
    </location>
</feature>
<keyword evidence="6" id="KW-1185">Reference proteome</keyword>
<dbReference type="InterPro" id="IPR016163">
    <property type="entry name" value="Ald_DH_C"/>
</dbReference>
<dbReference type="SUPFAM" id="SSF53720">
    <property type="entry name" value="ALDH-like"/>
    <property type="match status" value="1"/>
</dbReference>